<evidence type="ECO:0000256" key="1">
    <source>
        <dbReference type="SAM" id="Phobius"/>
    </source>
</evidence>
<sequence>MEVKCGIEKREPWRRHVMGLLIIVLAIGGLRTLVRYGASLSVPSELSQTAIEKPSSDN</sequence>
<evidence type="ECO:0000313" key="2">
    <source>
        <dbReference type="EMBL" id="SMF27364.1"/>
    </source>
</evidence>
<evidence type="ECO:0000313" key="3">
    <source>
        <dbReference type="Proteomes" id="UP000192907"/>
    </source>
</evidence>
<keyword evidence="1" id="KW-1133">Transmembrane helix</keyword>
<dbReference type="RefSeq" id="WP_159455346.1">
    <property type="nucleotide sequence ID" value="NZ_FWZT01000008.1"/>
</dbReference>
<keyword evidence="1" id="KW-0472">Membrane</keyword>
<dbReference type="AlphaFoldDB" id="A0A1Y6BTA3"/>
<keyword evidence="3" id="KW-1185">Reference proteome</keyword>
<proteinExistence type="predicted"/>
<name>A0A1Y6BTA3_9BACT</name>
<feature type="transmembrane region" description="Helical" evidence="1">
    <location>
        <begin position="17"/>
        <end position="38"/>
    </location>
</feature>
<organism evidence="2 3">
    <name type="scientific">Pseudobacteriovorax antillogorgiicola</name>
    <dbReference type="NCBI Taxonomy" id="1513793"/>
    <lineage>
        <taxon>Bacteria</taxon>
        <taxon>Pseudomonadati</taxon>
        <taxon>Bdellovibrionota</taxon>
        <taxon>Oligoflexia</taxon>
        <taxon>Oligoflexales</taxon>
        <taxon>Pseudobacteriovoracaceae</taxon>
        <taxon>Pseudobacteriovorax</taxon>
    </lineage>
</organism>
<dbReference type="Proteomes" id="UP000192907">
    <property type="component" value="Unassembled WGS sequence"/>
</dbReference>
<accession>A0A1Y6BTA3</accession>
<dbReference type="EMBL" id="FWZT01000008">
    <property type="protein sequence ID" value="SMF27364.1"/>
    <property type="molecule type" value="Genomic_DNA"/>
</dbReference>
<reference evidence="3" key="1">
    <citation type="submission" date="2017-04" db="EMBL/GenBank/DDBJ databases">
        <authorList>
            <person name="Varghese N."/>
            <person name="Submissions S."/>
        </authorList>
    </citation>
    <scope>NUCLEOTIDE SEQUENCE [LARGE SCALE GENOMIC DNA]</scope>
    <source>
        <strain evidence="3">RKEM611</strain>
    </source>
</reference>
<protein>
    <submittedName>
        <fullName evidence="2">Uncharacterized protein</fullName>
    </submittedName>
</protein>
<gene>
    <name evidence="2" type="ORF">SAMN06296036_108215</name>
</gene>
<keyword evidence="1" id="KW-0812">Transmembrane</keyword>